<name>A0A498IK22_MALDO</name>
<reference evidence="2 3" key="1">
    <citation type="submission" date="2018-10" db="EMBL/GenBank/DDBJ databases">
        <title>A high-quality apple genome assembly.</title>
        <authorList>
            <person name="Hu J."/>
        </authorList>
    </citation>
    <scope>NUCLEOTIDE SEQUENCE [LARGE SCALE GENOMIC DNA]</scope>
    <source>
        <strain evidence="3">cv. HFTH1</strain>
        <tissue evidence="2">Young leaf</tissue>
    </source>
</reference>
<dbReference type="AlphaFoldDB" id="A0A498IK22"/>
<dbReference type="EMBL" id="RDQH01000338">
    <property type="protein sequence ID" value="RXH81613.1"/>
    <property type="molecule type" value="Genomic_DNA"/>
</dbReference>
<keyword evidence="3" id="KW-1185">Reference proteome</keyword>
<feature type="compositionally biased region" description="Low complexity" evidence="1">
    <location>
        <begin position="64"/>
        <end position="75"/>
    </location>
</feature>
<gene>
    <name evidence="2" type="ORF">DVH24_035034</name>
</gene>
<evidence type="ECO:0000256" key="1">
    <source>
        <dbReference type="SAM" id="MobiDB-lite"/>
    </source>
</evidence>
<feature type="region of interest" description="Disordered" evidence="1">
    <location>
        <begin position="56"/>
        <end position="75"/>
    </location>
</feature>
<proteinExistence type="predicted"/>
<comment type="caution">
    <text evidence="2">The sequence shown here is derived from an EMBL/GenBank/DDBJ whole genome shotgun (WGS) entry which is preliminary data.</text>
</comment>
<protein>
    <submittedName>
        <fullName evidence="2">Uncharacterized protein</fullName>
    </submittedName>
</protein>
<evidence type="ECO:0000313" key="2">
    <source>
        <dbReference type="EMBL" id="RXH81613.1"/>
    </source>
</evidence>
<evidence type="ECO:0000313" key="3">
    <source>
        <dbReference type="Proteomes" id="UP000290289"/>
    </source>
</evidence>
<organism evidence="2 3">
    <name type="scientific">Malus domestica</name>
    <name type="common">Apple</name>
    <name type="synonym">Pyrus malus</name>
    <dbReference type="NCBI Taxonomy" id="3750"/>
    <lineage>
        <taxon>Eukaryota</taxon>
        <taxon>Viridiplantae</taxon>
        <taxon>Streptophyta</taxon>
        <taxon>Embryophyta</taxon>
        <taxon>Tracheophyta</taxon>
        <taxon>Spermatophyta</taxon>
        <taxon>Magnoliopsida</taxon>
        <taxon>eudicotyledons</taxon>
        <taxon>Gunneridae</taxon>
        <taxon>Pentapetalae</taxon>
        <taxon>rosids</taxon>
        <taxon>fabids</taxon>
        <taxon>Rosales</taxon>
        <taxon>Rosaceae</taxon>
        <taxon>Amygdaloideae</taxon>
        <taxon>Maleae</taxon>
        <taxon>Malus</taxon>
    </lineage>
</organism>
<sequence>MKIMKNVAAQPLPVARMTTTKFKERHFEVDELASDWWWLCWHSFFNLYYSYAGTTTTSRPRVHQPQSSPLSNNNLSGRFPIQVLSLTISPMNLGW</sequence>
<dbReference type="Proteomes" id="UP000290289">
    <property type="component" value="Chromosome 12"/>
</dbReference>
<accession>A0A498IK22</accession>